<sequence length="285" mass="30513">MPPLVAYGSSDEEDDDNVPQENIGSAAPPSTANSNKTLSEPIASLPPAPIAALPSQNAPPQGPALGPSMPSRPDDKPVLGTGTDSAPQSPYTAARLSIRDLTMPPVPNFDIPPSPPGSPPLAATKKFTRFLELKKQGVHFNAKLETSSALKNPNLLPKLREFAGIDEKDALATALPEELAVPTSFPAWAYTDQLNKTQQAVKRKKEEEQTQKQRESIDFVPALASGASSRNATPGVSRGASSVSERVMAGLNREKPLTQGVGKRKDERNGAQQEVKRSRFDERPR</sequence>
<feature type="compositionally biased region" description="Polar residues" evidence="1">
    <location>
        <begin position="19"/>
        <end position="38"/>
    </location>
</feature>
<dbReference type="GO" id="GO:0006355">
    <property type="term" value="P:regulation of DNA-templated transcription"/>
    <property type="evidence" value="ECO:0007669"/>
    <property type="project" value="InterPro"/>
</dbReference>
<feature type="compositionally biased region" description="Polar residues" evidence="1">
    <location>
        <begin position="82"/>
        <end position="91"/>
    </location>
</feature>
<evidence type="ECO:0008006" key="4">
    <source>
        <dbReference type="Google" id="ProtNLM"/>
    </source>
</evidence>
<gene>
    <name evidence="2" type="ORF">BLS_005819</name>
</gene>
<feature type="compositionally biased region" description="Polar residues" evidence="1">
    <location>
        <begin position="226"/>
        <end position="244"/>
    </location>
</feature>
<feature type="compositionally biased region" description="Basic and acidic residues" evidence="1">
    <location>
        <begin position="263"/>
        <end position="285"/>
    </location>
</feature>
<dbReference type="InterPro" id="IPR012479">
    <property type="entry name" value="SAP30BP"/>
</dbReference>
<dbReference type="EMBL" id="WNWQ01000041">
    <property type="protein sequence ID" value="KAE9982570.1"/>
    <property type="molecule type" value="Genomic_DNA"/>
</dbReference>
<evidence type="ECO:0000313" key="2">
    <source>
        <dbReference type="EMBL" id="KAE9982570.1"/>
    </source>
</evidence>
<protein>
    <recommendedName>
        <fullName evidence="4">HCNGP-domain-containing protein</fullName>
    </recommendedName>
</protein>
<name>A0A8H3Z1T4_VENIN</name>
<evidence type="ECO:0000256" key="1">
    <source>
        <dbReference type="SAM" id="MobiDB-lite"/>
    </source>
</evidence>
<dbReference type="Proteomes" id="UP000433883">
    <property type="component" value="Unassembled WGS sequence"/>
</dbReference>
<proteinExistence type="predicted"/>
<dbReference type="Pfam" id="PF07818">
    <property type="entry name" value="HCNGP"/>
    <property type="match status" value="1"/>
</dbReference>
<dbReference type="OrthoDB" id="1714508at2759"/>
<comment type="caution">
    <text evidence="2">The sequence shown here is derived from an EMBL/GenBank/DDBJ whole genome shotgun (WGS) entry which is preliminary data.</text>
</comment>
<feature type="compositionally biased region" description="Basic and acidic residues" evidence="1">
    <location>
        <begin position="204"/>
        <end position="217"/>
    </location>
</feature>
<feature type="compositionally biased region" description="Pro residues" evidence="1">
    <location>
        <begin position="104"/>
        <end position="119"/>
    </location>
</feature>
<feature type="region of interest" description="Disordered" evidence="1">
    <location>
        <begin position="1"/>
        <end position="123"/>
    </location>
</feature>
<accession>A0A8H3Z1T4</accession>
<organism evidence="2 3">
    <name type="scientific">Venturia inaequalis</name>
    <name type="common">Apple scab fungus</name>
    <dbReference type="NCBI Taxonomy" id="5025"/>
    <lineage>
        <taxon>Eukaryota</taxon>
        <taxon>Fungi</taxon>
        <taxon>Dikarya</taxon>
        <taxon>Ascomycota</taxon>
        <taxon>Pezizomycotina</taxon>
        <taxon>Dothideomycetes</taxon>
        <taxon>Pleosporomycetidae</taxon>
        <taxon>Venturiales</taxon>
        <taxon>Venturiaceae</taxon>
        <taxon>Venturia</taxon>
    </lineage>
</organism>
<feature type="region of interest" description="Disordered" evidence="1">
    <location>
        <begin position="199"/>
        <end position="285"/>
    </location>
</feature>
<dbReference type="GO" id="GO:0005634">
    <property type="term" value="C:nucleus"/>
    <property type="evidence" value="ECO:0007669"/>
    <property type="project" value="TreeGrafter"/>
</dbReference>
<dbReference type="AlphaFoldDB" id="A0A8H3Z1T4"/>
<evidence type="ECO:0000313" key="3">
    <source>
        <dbReference type="Proteomes" id="UP000433883"/>
    </source>
</evidence>
<dbReference type="PANTHER" id="PTHR13464:SF0">
    <property type="entry name" value="SAP30-BINDING PROTEIN"/>
    <property type="match status" value="1"/>
</dbReference>
<dbReference type="PANTHER" id="PTHR13464">
    <property type="entry name" value="TRANSCRIPTIONAL REGULATOR PROTEIN HCNGP"/>
    <property type="match status" value="1"/>
</dbReference>
<reference evidence="2 3" key="1">
    <citation type="submission" date="2019-11" db="EMBL/GenBank/DDBJ databases">
        <title>Venturia inaequalis Genome Resource.</title>
        <authorList>
            <person name="Lichtner F.J."/>
        </authorList>
    </citation>
    <scope>NUCLEOTIDE SEQUENCE [LARGE SCALE GENOMIC DNA]</scope>
    <source>
        <strain evidence="2">Bline_iso_100314</strain>
    </source>
</reference>